<protein>
    <submittedName>
        <fullName evidence="1">Uncharacterized protein</fullName>
    </submittedName>
</protein>
<dbReference type="AlphaFoldDB" id="A0AA36BQF2"/>
<evidence type="ECO:0000313" key="1">
    <source>
        <dbReference type="EMBL" id="CAI9738661.1"/>
    </source>
</evidence>
<name>A0AA36BQF2_OCTVU</name>
<dbReference type="EMBL" id="OX597834">
    <property type="protein sequence ID" value="CAI9738661.1"/>
    <property type="molecule type" value="Genomic_DNA"/>
</dbReference>
<keyword evidence="2" id="KW-1185">Reference proteome</keyword>
<sequence>MDERTDMATAAYKIVIPTAADREHAVTDACARHDVDVGASGGDWREDGQMMYLTDHTLKPINFSRCDLSRFSDTMYDRKTRLFQYFRRVLMVLQKRK</sequence>
<evidence type="ECO:0000313" key="2">
    <source>
        <dbReference type="Proteomes" id="UP001162480"/>
    </source>
</evidence>
<dbReference type="Proteomes" id="UP001162480">
    <property type="component" value="Chromosome 21"/>
</dbReference>
<proteinExistence type="predicted"/>
<reference evidence="1" key="1">
    <citation type="submission" date="2023-08" db="EMBL/GenBank/DDBJ databases">
        <authorList>
            <person name="Alioto T."/>
            <person name="Alioto T."/>
            <person name="Gomez Garrido J."/>
        </authorList>
    </citation>
    <scope>NUCLEOTIDE SEQUENCE</scope>
</reference>
<organism evidence="1 2">
    <name type="scientific">Octopus vulgaris</name>
    <name type="common">Common octopus</name>
    <dbReference type="NCBI Taxonomy" id="6645"/>
    <lineage>
        <taxon>Eukaryota</taxon>
        <taxon>Metazoa</taxon>
        <taxon>Spiralia</taxon>
        <taxon>Lophotrochozoa</taxon>
        <taxon>Mollusca</taxon>
        <taxon>Cephalopoda</taxon>
        <taxon>Coleoidea</taxon>
        <taxon>Octopodiformes</taxon>
        <taxon>Octopoda</taxon>
        <taxon>Incirrata</taxon>
        <taxon>Octopodidae</taxon>
        <taxon>Octopus</taxon>
    </lineage>
</organism>
<accession>A0AA36BQF2</accession>
<gene>
    <name evidence="1" type="ORF">OCTVUL_1B001912</name>
</gene>